<dbReference type="PANTHER" id="PTHR30244:SF34">
    <property type="entry name" value="DTDP-4-AMINO-4,6-DIDEOXYGALACTOSE TRANSAMINASE"/>
    <property type="match status" value="1"/>
</dbReference>
<evidence type="ECO:0000313" key="3">
    <source>
        <dbReference type="Proteomes" id="UP001519287"/>
    </source>
</evidence>
<dbReference type="InterPro" id="IPR000653">
    <property type="entry name" value="DegT/StrS_aminotransferase"/>
</dbReference>
<proteinExistence type="inferred from homology"/>
<evidence type="ECO:0000313" key="2">
    <source>
        <dbReference type="EMBL" id="MBP1988424.1"/>
    </source>
</evidence>
<organism evidence="2 3">
    <name type="scientific">Paenibacillus eucommiae</name>
    <dbReference type="NCBI Taxonomy" id="1355755"/>
    <lineage>
        <taxon>Bacteria</taxon>
        <taxon>Bacillati</taxon>
        <taxon>Bacillota</taxon>
        <taxon>Bacilli</taxon>
        <taxon>Bacillales</taxon>
        <taxon>Paenibacillaceae</taxon>
        <taxon>Paenibacillus</taxon>
    </lineage>
</organism>
<dbReference type="Gene3D" id="3.90.1150.10">
    <property type="entry name" value="Aspartate Aminotransferase, domain 1"/>
    <property type="match status" value="1"/>
</dbReference>
<dbReference type="Pfam" id="PF01041">
    <property type="entry name" value="DegT_DnrJ_EryC1"/>
    <property type="match status" value="1"/>
</dbReference>
<evidence type="ECO:0000256" key="1">
    <source>
        <dbReference type="RuleBase" id="RU004508"/>
    </source>
</evidence>
<protein>
    <submittedName>
        <fullName evidence="2">dTDP-4-amino-4,6-dideoxygalactose transaminase</fullName>
    </submittedName>
</protein>
<dbReference type="RefSeq" id="WP_209968287.1">
    <property type="nucleotide sequence ID" value="NZ_JAGGLB010000001.1"/>
</dbReference>
<accession>A0ABS4IP75</accession>
<dbReference type="PIRSF" id="PIRSF000390">
    <property type="entry name" value="PLP_StrS"/>
    <property type="match status" value="1"/>
</dbReference>
<keyword evidence="1" id="KW-0663">Pyridoxal phosphate</keyword>
<name>A0ABS4IP75_9BACL</name>
<dbReference type="Proteomes" id="UP001519287">
    <property type="component" value="Unassembled WGS sequence"/>
</dbReference>
<dbReference type="PANTHER" id="PTHR30244">
    <property type="entry name" value="TRANSAMINASE"/>
    <property type="match status" value="1"/>
</dbReference>
<comment type="similarity">
    <text evidence="1">Belongs to the DegT/DnrJ/EryC1 family.</text>
</comment>
<gene>
    <name evidence="2" type="ORF">J2Z66_000019</name>
</gene>
<reference evidence="2 3" key="1">
    <citation type="submission" date="2021-03" db="EMBL/GenBank/DDBJ databases">
        <title>Genomic Encyclopedia of Type Strains, Phase IV (KMG-IV): sequencing the most valuable type-strain genomes for metagenomic binning, comparative biology and taxonomic classification.</title>
        <authorList>
            <person name="Goeker M."/>
        </authorList>
    </citation>
    <scope>NUCLEOTIDE SEQUENCE [LARGE SCALE GENOMIC DNA]</scope>
    <source>
        <strain evidence="2 3">DSM 26048</strain>
    </source>
</reference>
<comment type="caution">
    <text evidence="2">The sequence shown here is derived from an EMBL/GenBank/DDBJ whole genome shotgun (WGS) entry which is preliminary data.</text>
</comment>
<dbReference type="InterPro" id="IPR015422">
    <property type="entry name" value="PyrdxlP-dep_Trfase_small"/>
</dbReference>
<dbReference type="InterPro" id="IPR015424">
    <property type="entry name" value="PyrdxlP-dep_Trfase"/>
</dbReference>
<keyword evidence="3" id="KW-1185">Reference proteome</keyword>
<dbReference type="SUPFAM" id="SSF53383">
    <property type="entry name" value="PLP-dependent transferases"/>
    <property type="match status" value="1"/>
</dbReference>
<dbReference type="Gene3D" id="3.40.640.10">
    <property type="entry name" value="Type I PLP-dependent aspartate aminotransferase-like (Major domain)"/>
    <property type="match status" value="1"/>
</dbReference>
<sequence length="443" mass="48845">MSDQQVLAILGGPKAVTTEPGDMFTWPIITEEDEAAALEVLRRGAMSGSDVTMQFEDDFRKWLDVDYALGFNNGTASLQAAMYGCGIGIGDEIICPSITYWASCTSAYALGATVAFADIDPVTLCIDPKDIEHRIGDRTKAIVVVHYFGYPADMDPILEIARKHNLKVIEDVSHAHGGIYKGRKLGTIGDVGAMSLMAGKALAIGEAGMLVTNDRDIYERSLALGHYERFDSNIQNEALKPFIGLPLGGYKFRMHQISSAVGRVQLKHYDARNEEIGRAMNLFWDLLEGVPGVAAHRPEKGSGSYMGGWYAARGHYKPEELGGLSVTRFCEAVEAEGAPCTPGCNLPLHQHQLFQTADVYGAGQPTRIANANRDVRLWDTSLPVSESITANLYSIPWFKHYRPEEIKQYANAFRKVSENYKQLLETDPGNPVKMGGWNMFNRR</sequence>
<dbReference type="InterPro" id="IPR015421">
    <property type="entry name" value="PyrdxlP-dep_Trfase_major"/>
</dbReference>
<dbReference type="CDD" id="cd00616">
    <property type="entry name" value="AHBA_syn"/>
    <property type="match status" value="1"/>
</dbReference>
<dbReference type="EMBL" id="JAGGLB010000001">
    <property type="protein sequence ID" value="MBP1988424.1"/>
    <property type="molecule type" value="Genomic_DNA"/>
</dbReference>